<feature type="transmembrane region" description="Helical" evidence="1">
    <location>
        <begin position="280"/>
        <end position="301"/>
    </location>
</feature>
<reference evidence="2 3" key="1">
    <citation type="journal article" date="2004" name="Nature">
        <title>Genome sequence of the ultrasmall unicellular red alga Cyanidioschyzon merolae 10D.</title>
        <authorList>
            <person name="Matsuzaki M."/>
            <person name="Misumi O."/>
            <person name="Shin-i T."/>
            <person name="Maruyama S."/>
            <person name="Takahara M."/>
            <person name="Miyagishima S."/>
            <person name="Mori T."/>
            <person name="Nishida K."/>
            <person name="Yagisawa F."/>
            <person name="Nishida K."/>
            <person name="Yoshida Y."/>
            <person name="Nishimura Y."/>
            <person name="Nakao S."/>
            <person name="Kobayashi T."/>
            <person name="Momoyama Y."/>
            <person name="Higashiyama T."/>
            <person name="Minoda A."/>
            <person name="Sano M."/>
            <person name="Nomoto H."/>
            <person name="Oishi K."/>
            <person name="Hayashi H."/>
            <person name="Ohta F."/>
            <person name="Nishizaka S."/>
            <person name="Haga S."/>
            <person name="Miura S."/>
            <person name="Morishita T."/>
            <person name="Kabeya Y."/>
            <person name="Terasawa K."/>
            <person name="Suzuki Y."/>
            <person name="Ishii Y."/>
            <person name="Asakawa S."/>
            <person name="Takano H."/>
            <person name="Ohta N."/>
            <person name="Kuroiwa H."/>
            <person name="Tanaka K."/>
            <person name="Shimizu N."/>
            <person name="Sugano S."/>
            <person name="Sato N."/>
            <person name="Nozaki H."/>
            <person name="Ogasawara N."/>
            <person name="Kohara Y."/>
            <person name="Kuroiwa T."/>
        </authorList>
    </citation>
    <scope>NUCLEOTIDE SEQUENCE [LARGE SCALE GENOMIC DNA]</scope>
    <source>
        <strain evidence="2 3">10D</strain>
    </source>
</reference>
<dbReference type="AlphaFoldDB" id="M1VBD6"/>
<dbReference type="GeneID" id="16993258"/>
<dbReference type="HOGENOM" id="CLU_837737_0_0_1"/>
<proteinExistence type="predicted"/>
<feature type="transmembrane region" description="Helical" evidence="1">
    <location>
        <begin position="23"/>
        <end position="44"/>
    </location>
</feature>
<dbReference type="RefSeq" id="XP_005535893.1">
    <property type="nucleotide sequence ID" value="XM_005535836.1"/>
</dbReference>
<organism evidence="2 3">
    <name type="scientific">Cyanidioschyzon merolae (strain NIES-3377 / 10D)</name>
    <name type="common">Unicellular red alga</name>
    <dbReference type="NCBI Taxonomy" id="280699"/>
    <lineage>
        <taxon>Eukaryota</taxon>
        <taxon>Rhodophyta</taxon>
        <taxon>Bangiophyceae</taxon>
        <taxon>Cyanidiales</taxon>
        <taxon>Cyanidiaceae</taxon>
        <taxon>Cyanidioschyzon</taxon>
    </lineage>
</organism>
<evidence type="ECO:0000313" key="3">
    <source>
        <dbReference type="Proteomes" id="UP000007014"/>
    </source>
</evidence>
<protein>
    <submittedName>
        <fullName evidence="2">Uncharacterized protein</fullName>
    </submittedName>
</protein>
<accession>M1VBD6</accession>
<keyword evidence="3" id="KW-1185">Reference proteome</keyword>
<name>M1VBD6_CYAM1</name>
<keyword evidence="1" id="KW-0812">Transmembrane</keyword>
<reference evidence="2 3" key="2">
    <citation type="journal article" date="2007" name="BMC Biol.">
        <title>A 100%-complete sequence reveals unusually simple genomic features in the hot-spring red alga Cyanidioschyzon merolae.</title>
        <authorList>
            <person name="Nozaki H."/>
            <person name="Takano H."/>
            <person name="Misumi O."/>
            <person name="Terasawa K."/>
            <person name="Matsuzaki M."/>
            <person name="Maruyama S."/>
            <person name="Nishida K."/>
            <person name="Yagisawa F."/>
            <person name="Yoshida Y."/>
            <person name="Fujiwara T."/>
            <person name="Takio S."/>
            <person name="Tamura K."/>
            <person name="Chung S.J."/>
            <person name="Nakamura S."/>
            <person name="Kuroiwa H."/>
            <person name="Tanaka K."/>
            <person name="Sato N."/>
            <person name="Kuroiwa T."/>
        </authorList>
    </citation>
    <scope>NUCLEOTIDE SEQUENCE [LARGE SCALE GENOMIC DNA]</scope>
    <source>
        <strain evidence="2 3">10D</strain>
    </source>
</reference>
<dbReference type="Gramene" id="CMG088CT">
    <property type="protein sequence ID" value="CMG088CT"/>
    <property type="gene ID" value="CMG088C"/>
</dbReference>
<dbReference type="EMBL" id="AP006489">
    <property type="protein sequence ID" value="BAM79607.1"/>
    <property type="molecule type" value="Genomic_DNA"/>
</dbReference>
<dbReference type="KEGG" id="cme:CYME_CMG088C"/>
<sequence length="332" mass="35667">MDSGAHRSFWRERVCKTAPIPRWLAHGIDALLIALVVIAFGAMLSETARSVADPASRAVLAHTVRPAMEHTLSSESISGRLESFRSLFAGVSNRCCRAALAPGLANGVLGRVLPRQNEGAVAFPGKQTDGSRLSSAASVVTWPQTSFVRALLESVARPNEGAGSAGDDRLIIAFVLFTVFVLLALYILGVCGSLRKCGYAAWFGLMPFTGQVALCEAGGNVWLWVLPRLFTNPPFSTTANAIICYGFAVSFLGKREQDEAGGLGARPATTSIWDDFTWKAFWLTVGLVFFPFVSFPLVALSDSLQYDACYRARLAERVRAAAPSAGEYIALP</sequence>
<keyword evidence="1" id="KW-0472">Membrane</keyword>
<feature type="transmembrane region" description="Helical" evidence="1">
    <location>
        <begin position="200"/>
        <end position="225"/>
    </location>
</feature>
<evidence type="ECO:0000313" key="2">
    <source>
        <dbReference type="EMBL" id="BAM79607.1"/>
    </source>
</evidence>
<feature type="transmembrane region" description="Helical" evidence="1">
    <location>
        <begin position="170"/>
        <end position="188"/>
    </location>
</feature>
<evidence type="ECO:0000256" key="1">
    <source>
        <dbReference type="SAM" id="Phobius"/>
    </source>
</evidence>
<gene>
    <name evidence="2" type="ORF">CYME_CMG088C</name>
</gene>
<keyword evidence="1" id="KW-1133">Transmembrane helix</keyword>
<dbReference type="OrthoDB" id="10499736at2759"/>
<dbReference type="Proteomes" id="UP000007014">
    <property type="component" value="Chromosome 7"/>
</dbReference>